<keyword evidence="5" id="KW-1185">Reference proteome</keyword>
<reference evidence="4 5" key="1">
    <citation type="journal article" date="2024" name="J. Plant Pathol.">
        <title>Sequence and assembly of the genome of Seiridium unicorne, isolate CBS 538.82, causal agent of cypress canker disease.</title>
        <authorList>
            <person name="Scali E."/>
            <person name="Rocca G.D."/>
            <person name="Danti R."/>
            <person name="Garbelotto M."/>
            <person name="Barberini S."/>
            <person name="Baroncelli R."/>
            <person name="Emiliani G."/>
        </authorList>
    </citation>
    <scope>NUCLEOTIDE SEQUENCE [LARGE SCALE GENOMIC DNA]</scope>
    <source>
        <strain evidence="4 5">BM-138-508</strain>
    </source>
</reference>
<comment type="similarity">
    <text evidence="1 2">Belongs to the iron/ascorbate-dependent oxidoreductase family.</text>
</comment>
<evidence type="ECO:0000313" key="5">
    <source>
        <dbReference type="Proteomes" id="UP001408356"/>
    </source>
</evidence>
<dbReference type="PANTHER" id="PTHR47990">
    <property type="entry name" value="2-OXOGLUTARATE (2OG) AND FE(II)-DEPENDENT OXYGENASE SUPERFAMILY PROTEIN-RELATED"/>
    <property type="match status" value="1"/>
</dbReference>
<sequence>MAERLVPIISLRDFANRKAEIRQQLVEAAESAGFFTLVDHGISVEEIEAQFAISKAFFDLPAETKGKTPHDTKTNNGWEYKAQLRPSTGTYDQKESLWLMRNSAWPNDVDVPKFRETTESFMSKCADISNRVLSCFSVALGFDEDFLVTANDPVKSDCMTQLRLLHYPPAENAAGTWRAGTHTDIGCLTLLFQRDGEDGLEICPGRESCTSHAMGDVFTPLPAKTGPIVVNIGDMLMAWSDDRLKSNFHRVRAKDVGKSPPRYSIAYFNQSRKDYIMQGPLKKYPAMTVGEWFNEAVAKNFSRQAAAAVVEAQG</sequence>
<accession>A0ABR2UFU4</accession>
<keyword evidence="4" id="KW-0223">Dioxygenase</keyword>
<dbReference type="Pfam" id="PF14226">
    <property type="entry name" value="DIOX_N"/>
    <property type="match status" value="1"/>
</dbReference>
<dbReference type="InterPro" id="IPR005123">
    <property type="entry name" value="Oxoglu/Fe-dep_dioxygenase_dom"/>
</dbReference>
<dbReference type="Proteomes" id="UP001408356">
    <property type="component" value="Unassembled WGS sequence"/>
</dbReference>
<proteinExistence type="inferred from homology"/>
<dbReference type="Gene3D" id="2.60.120.330">
    <property type="entry name" value="B-lactam Antibiotic, Isopenicillin N Synthase, Chain"/>
    <property type="match status" value="1"/>
</dbReference>
<evidence type="ECO:0000259" key="3">
    <source>
        <dbReference type="PROSITE" id="PS51471"/>
    </source>
</evidence>
<keyword evidence="2" id="KW-0560">Oxidoreductase</keyword>
<keyword evidence="2" id="KW-0479">Metal-binding</keyword>
<comment type="caution">
    <text evidence="4">The sequence shown here is derived from an EMBL/GenBank/DDBJ whole genome shotgun (WGS) entry which is preliminary data.</text>
</comment>
<dbReference type="InterPro" id="IPR050231">
    <property type="entry name" value="Iron_ascorbate_oxido_reductase"/>
</dbReference>
<organism evidence="4 5">
    <name type="scientific">Seiridium unicorne</name>
    <dbReference type="NCBI Taxonomy" id="138068"/>
    <lineage>
        <taxon>Eukaryota</taxon>
        <taxon>Fungi</taxon>
        <taxon>Dikarya</taxon>
        <taxon>Ascomycota</taxon>
        <taxon>Pezizomycotina</taxon>
        <taxon>Sordariomycetes</taxon>
        <taxon>Xylariomycetidae</taxon>
        <taxon>Amphisphaeriales</taxon>
        <taxon>Sporocadaceae</taxon>
        <taxon>Seiridium</taxon>
    </lineage>
</organism>
<dbReference type="InterPro" id="IPR026992">
    <property type="entry name" value="DIOX_N"/>
</dbReference>
<evidence type="ECO:0000256" key="2">
    <source>
        <dbReference type="RuleBase" id="RU003682"/>
    </source>
</evidence>
<dbReference type="Pfam" id="PF03171">
    <property type="entry name" value="2OG-FeII_Oxy"/>
    <property type="match status" value="1"/>
</dbReference>
<gene>
    <name evidence="4" type="ORF">SUNI508_02663</name>
</gene>
<dbReference type="EMBL" id="JARVKF010000440">
    <property type="protein sequence ID" value="KAK9413464.1"/>
    <property type="molecule type" value="Genomic_DNA"/>
</dbReference>
<evidence type="ECO:0000313" key="4">
    <source>
        <dbReference type="EMBL" id="KAK9413464.1"/>
    </source>
</evidence>
<dbReference type="InterPro" id="IPR027443">
    <property type="entry name" value="IPNS-like_sf"/>
</dbReference>
<protein>
    <submittedName>
        <fullName evidence="4">Fe2OG dioxygenase domain-containing protein</fullName>
    </submittedName>
</protein>
<keyword evidence="2" id="KW-0408">Iron</keyword>
<dbReference type="PROSITE" id="PS51471">
    <property type="entry name" value="FE2OG_OXY"/>
    <property type="match status" value="1"/>
</dbReference>
<name>A0ABR2UFU4_9PEZI</name>
<evidence type="ECO:0000256" key="1">
    <source>
        <dbReference type="ARBA" id="ARBA00008056"/>
    </source>
</evidence>
<dbReference type="GO" id="GO:0051213">
    <property type="term" value="F:dioxygenase activity"/>
    <property type="evidence" value="ECO:0007669"/>
    <property type="project" value="UniProtKB-KW"/>
</dbReference>
<dbReference type="SUPFAM" id="SSF51197">
    <property type="entry name" value="Clavaminate synthase-like"/>
    <property type="match status" value="1"/>
</dbReference>
<feature type="domain" description="Fe2OG dioxygenase" evidence="3">
    <location>
        <begin position="158"/>
        <end position="271"/>
    </location>
</feature>
<dbReference type="InterPro" id="IPR044861">
    <property type="entry name" value="IPNS-like_FE2OG_OXY"/>
</dbReference>